<evidence type="ECO:0000313" key="2">
    <source>
        <dbReference type="Proteomes" id="UP000002043"/>
    </source>
</evidence>
<dbReference type="HOGENOM" id="CLU_039512_0_1_0"/>
<evidence type="ECO:0000313" key="1">
    <source>
        <dbReference type="EMBL" id="ADC89866.1"/>
    </source>
</evidence>
<dbReference type="EMBL" id="CP001931">
    <property type="protein sequence ID" value="ADC89866.1"/>
    <property type="molecule type" value="Genomic_DNA"/>
</dbReference>
<protein>
    <submittedName>
        <fullName evidence="1">Uncharacterized protein</fullName>
    </submittedName>
</protein>
<dbReference type="KEGG" id="tal:Thal_1234"/>
<dbReference type="PANTHER" id="PTHR42935">
    <property type="entry name" value="SLR0930 PROTEIN"/>
    <property type="match status" value="1"/>
</dbReference>
<dbReference type="eggNOG" id="COG2607">
    <property type="taxonomic scope" value="Bacteria"/>
</dbReference>
<dbReference type="Proteomes" id="UP000002043">
    <property type="component" value="Chromosome"/>
</dbReference>
<reference evidence="2" key="1">
    <citation type="journal article" date="2010" name="Stand. Genomic Sci.">
        <title>Complete genome sequence of Thermocrinis albus type strain (HI 11/12T).</title>
        <authorList>
            <person name="Wirth R."/>
            <person name="Sikorski J."/>
            <person name="Brambilla E."/>
            <person name="Misra M."/>
            <person name="Lapidus A."/>
            <person name="Copeland A."/>
            <person name="Nolan M."/>
            <person name="Lucas S."/>
            <person name="Chen F."/>
            <person name="Tice H."/>
            <person name="Cheng J.F."/>
            <person name="Han C."/>
            <person name="Detter J.C."/>
            <person name="Tapia R."/>
            <person name="Bruce D."/>
            <person name="Goodwin L."/>
            <person name="Pitluck S."/>
            <person name="Pati A."/>
            <person name="Anderson I."/>
            <person name="Ivanova N."/>
            <person name="Mavromatis K."/>
            <person name="Mikhailova N."/>
            <person name="Chen A."/>
            <person name="Palaniappan K."/>
            <person name="Bilek Y."/>
            <person name="Hader T."/>
            <person name="Land M."/>
            <person name="Hauser L."/>
            <person name="Chang Y.J."/>
            <person name="Jeffries C.D."/>
            <person name="Tindall B.J."/>
            <person name="Rohde M."/>
            <person name="Goker M."/>
            <person name="Bristow J."/>
            <person name="Eisen J.A."/>
            <person name="Markowitz V."/>
            <person name="Hugenholtz P."/>
            <person name="Kyrpides N.C."/>
            <person name="Klenk H.P."/>
        </authorList>
    </citation>
    <scope>NUCLEOTIDE SEQUENCE [LARGE SCALE GENOMIC DNA]</scope>
    <source>
        <strain evidence="2">DSM 14484 / JCM 11386 / HI 11/12</strain>
    </source>
</reference>
<organism evidence="1 2">
    <name type="scientific">Thermocrinis albus (strain DSM 14484 / JCM 11386 / HI 11/12)</name>
    <dbReference type="NCBI Taxonomy" id="638303"/>
    <lineage>
        <taxon>Bacteria</taxon>
        <taxon>Pseudomonadati</taxon>
        <taxon>Aquificota</taxon>
        <taxon>Aquificia</taxon>
        <taxon>Aquificales</taxon>
        <taxon>Aquificaceae</taxon>
        <taxon>Thermocrinis</taxon>
    </lineage>
</organism>
<name>D3SM86_THEAH</name>
<dbReference type="RefSeq" id="WP_012992272.1">
    <property type="nucleotide sequence ID" value="NC_013894.1"/>
</dbReference>
<accession>D3SM86</accession>
<dbReference type="PANTHER" id="PTHR42935:SF1">
    <property type="entry name" value="SLR0930 PROTEIN"/>
    <property type="match status" value="1"/>
</dbReference>
<dbReference type="STRING" id="638303.Thal_1234"/>
<gene>
    <name evidence="1" type="ordered locus">Thal_1234</name>
</gene>
<dbReference type="OrthoDB" id="9812140at2"/>
<dbReference type="SUPFAM" id="SSF52540">
    <property type="entry name" value="P-loop containing nucleoside triphosphate hydrolases"/>
    <property type="match status" value="1"/>
</dbReference>
<dbReference type="Pfam" id="PF05673">
    <property type="entry name" value="DUF815"/>
    <property type="match status" value="1"/>
</dbReference>
<keyword evidence="2" id="KW-1185">Reference proteome</keyword>
<dbReference type="Gene3D" id="3.40.50.300">
    <property type="entry name" value="P-loop containing nucleotide triphosphate hydrolases"/>
    <property type="match status" value="1"/>
</dbReference>
<dbReference type="InterPro" id="IPR027417">
    <property type="entry name" value="P-loop_NTPase"/>
</dbReference>
<dbReference type="AlphaFoldDB" id="D3SM86"/>
<sequence>MLERALAYRFKEGKLQPVEHPHIPSFQNLLHIDRQKEELKRNTQKLVMGLHANDVLLWGDRGTGKSSLVKSMLGLFGKDGLRIIQVYKMDIEHISDLYGILRGSPLKFILFFDDLSFEKGDESYRILKSMMDGDVEERPPNVVIYATSNRRNLMADVEGSELFPEESAIERWSLVERFGIRLGFFAFGMDQYLDVVKHYLTLKGITWDEEIRAMAVRWATERGSFSGRTAWQFVKYLEGELHVGYYRR</sequence>
<dbReference type="InterPro" id="IPR008533">
    <property type="entry name" value="DUF815"/>
</dbReference>
<proteinExistence type="predicted"/>